<accession>A0A0W8G0C6</accession>
<dbReference type="EMBL" id="LNQE01000459">
    <property type="protein sequence ID" value="KUG26473.1"/>
    <property type="molecule type" value="Genomic_DNA"/>
</dbReference>
<reference evidence="1" key="1">
    <citation type="journal article" date="2015" name="Proc. Natl. Acad. Sci. U.S.A.">
        <title>Networks of energetic and metabolic interactions define dynamics in microbial communities.</title>
        <authorList>
            <person name="Embree M."/>
            <person name="Liu J.K."/>
            <person name="Al-Bassam M.M."/>
            <person name="Zengler K."/>
        </authorList>
    </citation>
    <scope>NUCLEOTIDE SEQUENCE</scope>
</reference>
<name>A0A0W8G0C6_9ZZZZ</name>
<dbReference type="AlphaFoldDB" id="A0A0W8G0C6"/>
<comment type="caution">
    <text evidence="1">The sequence shown here is derived from an EMBL/GenBank/DDBJ whole genome shotgun (WGS) entry which is preliminary data.</text>
</comment>
<gene>
    <name evidence="1" type="ORF">ASZ90_003701</name>
</gene>
<evidence type="ECO:0000313" key="1">
    <source>
        <dbReference type="EMBL" id="KUG26473.1"/>
    </source>
</evidence>
<sequence>MDFTFGPLLHNSSPASINESKLEIVINNQEDIEHLNSAKDKLDLRLKEFFGKKIDLNFIFPSNNHIVKENKEEFGSNNPLTKAIIDQLGGREVR</sequence>
<protein>
    <submittedName>
        <fullName evidence="1">Uncharacterized protein</fullName>
    </submittedName>
</protein>
<proteinExistence type="predicted"/>
<organism evidence="1">
    <name type="scientific">hydrocarbon metagenome</name>
    <dbReference type="NCBI Taxonomy" id="938273"/>
    <lineage>
        <taxon>unclassified sequences</taxon>
        <taxon>metagenomes</taxon>
        <taxon>ecological metagenomes</taxon>
    </lineage>
</organism>